<evidence type="ECO:0008006" key="3">
    <source>
        <dbReference type="Google" id="ProtNLM"/>
    </source>
</evidence>
<dbReference type="SUPFAM" id="SSF53448">
    <property type="entry name" value="Nucleotide-diphospho-sugar transferases"/>
    <property type="match status" value="1"/>
</dbReference>
<keyword evidence="2" id="KW-1185">Reference proteome</keyword>
<accession>A0A561SAA9</accession>
<evidence type="ECO:0000313" key="2">
    <source>
        <dbReference type="Proteomes" id="UP000317940"/>
    </source>
</evidence>
<dbReference type="Gene3D" id="3.90.550.10">
    <property type="entry name" value="Spore Coat Polysaccharide Biosynthesis Protein SpsA, Chain A"/>
    <property type="match status" value="1"/>
</dbReference>
<reference evidence="1 2" key="1">
    <citation type="submission" date="2019-06" db="EMBL/GenBank/DDBJ databases">
        <title>Sequencing the genomes of 1000 actinobacteria strains.</title>
        <authorList>
            <person name="Klenk H.-P."/>
        </authorList>
    </citation>
    <scope>NUCLEOTIDE SEQUENCE [LARGE SCALE GENOMIC DNA]</scope>
    <source>
        <strain evidence="1 2">DSM 44826</strain>
    </source>
</reference>
<protein>
    <recommendedName>
        <fullName evidence="3">Cellulose synthase/poly-beta-1,6-N-acetylglucosamine synthase-like glycosyltransferase</fullName>
    </recommendedName>
</protein>
<dbReference type="InterPro" id="IPR029044">
    <property type="entry name" value="Nucleotide-diphossugar_trans"/>
</dbReference>
<sequence>MSLLALWLDVLVPLLVTVLLARAAWAALAVEASARWLLRSAPAHQDPGGGDAVPWFVVLVPMLREQDVAAESIAAFTALDYPAGQAAVVVITTEREHSARTEQRHRLPKLAALPVLTAAHLRGLFPARRCPVVAQLVNAAPPDGQLALLTDLFDTEPSTADIVTELASQPTRHLPLVHVHQDDVGGRKAGQLNWALDRLPDILGPLGWHEGADGDDTFVLVYDADAVPDTRALTALADAASINRAGTGRTPALIQQQRLPLLARRAFPTGPVGLLLAGEWAYQLRRSLGIELARLLFHQQITRSRLPGPARTALRPMVYAVGCGMAVHLPALRTLAGFPEPMEDLGTGHRLSLLGADLVPSAALVLDEPYTDTTGLANLHALAFAASARPDRHARAIAHLPSTLSSQAKAVLVLREWLDEAVWLLGAPVLAAAVASAWWAGPLWAEVAAVGVLLHGPVTTARLLALVPALHRGVRPPSGTELPPRTRPVHPIALVAASPLQPFVRLAGPWRLLWAKTAGRRSDFGKTER</sequence>
<comment type="caution">
    <text evidence="1">The sequence shown here is derived from an EMBL/GenBank/DDBJ whole genome shotgun (WGS) entry which is preliminary data.</text>
</comment>
<name>A0A561SAA9_9ACTN</name>
<organism evidence="1 2">
    <name type="scientific">Kitasatospora viridis</name>
    <dbReference type="NCBI Taxonomy" id="281105"/>
    <lineage>
        <taxon>Bacteria</taxon>
        <taxon>Bacillati</taxon>
        <taxon>Actinomycetota</taxon>
        <taxon>Actinomycetes</taxon>
        <taxon>Kitasatosporales</taxon>
        <taxon>Streptomycetaceae</taxon>
        <taxon>Kitasatospora</taxon>
    </lineage>
</organism>
<dbReference type="OrthoDB" id="3937205at2"/>
<gene>
    <name evidence="1" type="ORF">FHX73_179</name>
</gene>
<dbReference type="RefSeq" id="WP_145911382.1">
    <property type="nucleotide sequence ID" value="NZ_BAAAMZ010000001.1"/>
</dbReference>
<dbReference type="EMBL" id="VIWT01000007">
    <property type="protein sequence ID" value="TWF71812.1"/>
    <property type="molecule type" value="Genomic_DNA"/>
</dbReference>
<evidence type="ECO:0000313" key="1">
    <source>
        <dbReference type="EMBL" id="TWF71812.1"/>
    </source>
</evidence>
<dbReference type="Proteomes" id="UP000317940">
    <property type="component" value="Unassembled WGS sequence"/>
</dbReference>
<dbReference type="AlphaFoldDB" id="A0A561SAA9"/>
<proteinExistence type="predicted"/>